<comment type="caution">
    <text evidence="2">The sequence shown here is derived from an EMBL/GenBank/DDBJ whole genome shotgun (WGS) entry which is preliminary data.</text>
</comment>
<dbReference type="Proteomes" id="UP001195914">
    <property type="component" value="Unassembled WGS sequence"/>
</dbReference>
<evidence type="ECO:0000313" key="3">
    <source>
        <dbReference type="Proteomes" id="UP001195914"/>
    </source>
</evidence>
<keyword evidence="3" id="KW-1185">Reference proteome</keyword>
<sequence length="284" mass="32319">MSKLRIPDFNPNRRIAPTSDLREDDSDAELDVFFQQCKAFVTGEISKSSKRQYEYVVSGIFRDPSVTFDALNISLHHGKEDDPFAESKISGDPIYSSPLYKEFIETLSHLTTTQRVEAYEHLTFTRSTVSNSRTALNFTNTVGIDDRKSIDIYVHKTPGPLHGKCTLRELDGGKRSSASGDVVVRNLQTVVDHDMITVIQLYGYRYTKRMYVCGHVFINNYGNPDHIEIAVLRHYLDCDPAAPASPNALLVELRCIGDGEIETYRSLLRDYTRLLYKYVNFSLE</sequence>
<organism evidence="2 3">
    <name type="scientific">Babesia divergens</name>
    <dbReference type="NCBI Taxonomy" id="32595"/>
    <lineage>
        <taxon>Eukaryota</taxon>
        <taxon>Sar</taxon>
        <taxon>Alveolata</taxon>
        <taxon>Apicomplexa</taxon>
        <taxon>Aconoidasida</taxon>
        <taxon>Piroplasmida</taxon>
        <taxon>Babesiidae</taxon>
        <taxon>Babesia</taxon>
    </lineage>
</organism>
<dbReference type="EMBL" id="JAHBMH010000062">
    <property type="protein sequence ID" value="KAK1934920.1"/>
    <property type="molecule type" value="Genomic_DNA"/>
</dbReference>
<evidence type="ECO:0000256" key="1">
    <source>
        <dbReference type="SAM" id="MobiDB-lite"/>
    </source>
</evidence>
<dbReference type="AlphaFoldDB" id="A0AAD9GAP6"/>
<name>A0AAD9GAP6_BABDI</name>
<proteinExistence type="predicted"/>
<accession>A0AAD9GAP6</accession>
<protein>
    <submittedName>
        <fullName evidence="2">Uncharacterized protein</fullName>
    </submittedName>
</protein>
<feature type="region of interest" description="Disordered" evidence="1">
    <location>
        <begin position="1"/>
        <end position="21"/>
    </location>
</feature>
<evidence type="ECO:0000313" key="2">
    <source>
        <dbReference type="EMBL" id="KAK1934920.1"/>
    </source>
</evidence>
<gene>
    <name evidence="2" type="ORF">X943_003221</name>
</gene>
<reference evidence="2" key="1">
    <citation type="journal article" date="2014" name="Nucleic Acids Res.">
        <title>The evolutionary dynamics of variant antigen genes in Babesia reveal a history of genomic innovation underlying host-parasite interaction.</title>
        <authorList>
            <person name="Jackson A.P."/>
            <person name="Otto T.D."/>
            <person name="Darby A."/>
            <person name="Ramaprasad A."/>
            <person name="Xia D."/>
            <person name="Echaide I.E."/>
            <person name="Farber M."/>
            <person name="Gahlot S."/>
            <person name="Gamble J."/>
            <person name="Gupta D."/>
            <person name="Gupta Y."/>
            <person name="Jackson L."/>
            <person name="Malandrin L."/>
            <person name="Malas T.B."/>
            <person name="Moussa E."/>
            <person name="Nair M."/>
            <person name="Reid A.J."/>
            <person name="Sanders M."/>
            <person name="Sharma J."/>
            <person name="Tracey A."/>
            <person name="Quail M.A."/>
            <person name="Weir W."/>
            <person name="Wastling J.M."/>
            <person name="Hall N."/>
            <person name="Willadsen P."/>
            <person name="Lingelbach K."/>
            <person name="Shiels B."/>
            <person name="Tait A."/>
            <person name="Berriman M."/>
            <person name="Allred D.R."/>
            <person name="Pain A."/>
        </authorList>
    </citation>
    <scope>NUCLEOTIDE SEQUENCE</scope>
    <source>
        <strain evidence="2">1802A</strain>
    </source>
</reference>
<reference evidence="2" key="2">
    <citation type="submission" date="2021-05" db="EMBL/GenBank/DDBJ databases">
        <authorList>
            <person name="Pain A."/>
        </authorList>
    </citation>
    <scope>NUCLEOTIDE SEQUENCE</scope>
    <source>
        <strain evidence="2">1802A</strain>
    </source>
</reference>